<dbReference type="AlphaFoldDB" id="A0A4C1S913"/>
<proteinExistence type="predicted"/>
<reference evidence="1 2" key="1">
    <citation type="journal article" date="2019" name="Commun. Biol.">
        <title>The bagworm genome reveals a unique fibroin gene that provides high tensile strength.</title>
        <authorList>
            <person name="Kono N."/>
            <person name="Nakamura H."/>
            <person name="Ohtoshi R."/>
            <person name="Tomita M."/>
            <person name="Numata K."/>
            <person name="Arakawa K."/>
        </authorList>
    </citation>
    <scope>NUCLEOTIDE SEQUENCE [LARGE SCALE GENOMIC DNA]</scope>
</reference>
<dbReference type="Proteomes" id="UP000299102">
    <property type="component" value="Unassembled WGS sequence"/>
</dbReference>
<evidence type="ECO:0000313" key="2">
    <source>
        <dbReference type="Proteomes" id="UP000299102"/>
    </source>
</evidence>
<comment type="caution">
    <text evidence="1">The sequence shown here is derived from an EMBL/GenBank/DDBJ whole genome shotgun (WGS) entry which is preliminary data.</text>
</comment>
<name>A0A4C1S913_EUMVA</name>
<dbReference type="EMBL" id="BGZK01003208">
    <property type="protein sequence ID" value="GBO98742.1"/>
    <property type="molecule type" value="Genomic_DNA"/>
</dbReference>
<protein>
    <submittedName>
        <fullName evidence="1">Uncharacterized protein</fullName>
    </submittedName>
</protein>
<evidence type="ECO:0000313" key="1">
    <source>
        <dbReference type="EMBL" id="GBO98742.1"/>
    </source>
</evidence>
<organism evidence="1 2">
    <name type="scientific">Eumeta variegata</name>
    <name type="common">Bagworm moth</name>
    <name type="synonym">Eumeta japonica</name>
    <dbReference type="NCBI Taxonomy" id="151549"/>
    <lineage>
        <taxon>Eukaryota</taxon>
        <taxon>Metazoa</taxon>
        <taxon>Ecdysozoa</taxon>
        <taxon>Arthropoda</taxon>
        <taxon>Hexapoda</taxon>
        <taxon>Insecta</taxon>
        <taxon>Pterygota</taxon>
        <taxon>Neoptera</taxon>
        <taxon>Endopterygota</taxon>
        <taxon>Lepidoptera</taxon>
        <taxon>Glossata</taxon>
        <taxon>Ditrysia</taxon>
        <taxon>Tineoidea</taxon>
        <taxon>Psychidae</taxon>
        <taxon>Oiketicinae</taxon>
        <taxon>Eumeta</taxon>
    </lineage>
</organism>
<sequence length="70" mass="7649">MAAMGHEPLHHVFTTNGRNGPPYILCSGVRSPADHARPQSFHFTSRRLDLKFSAGAGADCDLQQPLSSMR</sequence>
<accession>A0A4C1S913</accession>
<gene>
    <name evidence="1" type="ORF">EVAR_100137_1</name>
</gene>
<keyword evidence="2" id="KW-1185">Reference proteome</keyword>